<name>A0A2H3AUI1_9AGAR</name>
<proteinExistence type="predicted"/>
<dbReference type="Proteomes" id="UP000218334">
    <property type="component" value="Unassembled WGS sequence"/>
</dbReference>
<feature type="compositionally biased region" description="Basic residues" evidence="1">
    <location>
        <begin position="392"/>
        <end position="410"/>
    </location>
</feature>
<dbReference type="EMBL" id="KZ293466">
    <property type="protein sequence ID" value="PBK62419.1"/>
    <property type="molecule type" value="Genomic_DNA"/>
</dbReference>
<protein>
    <submittedName>
        <fullName evidence="2">Uncharacterized protein</fullName>
    </submittedName>
</protein>
<accession>A0A2H3AUI1</accession>
<reference evidence="3" key="1">
    <citation type="journal article" date="2017" name="Nat. Ecol. Evol.">
        <title>Genome expansion and lineage-specific genetic innovations in the forest pathogenic fungi Armillaria.</title>
        <authorList>
            <person name="Sipos G."/>
            <person name="Prasanna A.N."/>
            <person name="Walter M.C."/>
            <person name="O'Connor E."/>
            <person name="Balint B."/>
            <person name="Krizsan K."/>
            <person name="Kiss B."/>
            <person name="Hess J."/>
            <person name="Varga T."/>
            <person name="Slot J."/>
            <person name="Riley R."/>
            <person name="Boka B."/>
            <person name="Rigling D."/>
            <person name="Barry K."/>
            <person name="Lee J."/>
            <person name="Mihaltcheva S."/>
            <person name="LaButti K."/>
            <person name="Lipzen A."/>
            <person name="Waldron R."/>
            <person name="Moloney N.M."/>
            <person name="Sperisen C."/>
            <person name="Kredics L."/>
            <person name="Vagvoelgyi C."/>
            <person name="Patrignani A."/>
            <person name="Fitzpatrick D."/>
            <person name="Nagy I."/>
            <person name="Doyle S."/>
            <person name="Anderson J.B."/>
            <person name="Grigoriev I.V."/>
            <person name="Gueldener U."/>
            <person name="Muensterkoetter M."/>
            <person name="Nagy L.G."/>
        </authorList>
    </citation>
    <scope>NUCLEOTIDE SEQUENCE [LARGE SCALE GENOMIC DNA]</scope>
    <source>
        <strain evidence="3">28-4</strain>
    </source>
</reference>
<keyword evidence="3" id="KW-1185">Reference proteome</keyword>
<evidence type="ECO:0000313" key="3">
    <source>
        <dbReference type="Proteomes" id="UP000218334"/>
    </source>
</evidence>
<evidence type="ECO:0000313" key="2">
    <source>
        <dbReference type="EMBL" id="PBK62419.1"/>
    </source>
</evidence>
<evidence type="ECO:0000256" key="1">
    <source>
        <dbReference type="SAM" id="MobiDB-lite"/>
    </source>
</evidence>
<sequence length="1114" mass="125613">MSIETQYPVNEGRILLSEMYSLLTAGYGAAKGSPLVWSMPYSCPEFLTTRKDLQTWFSSRATGTSQGDPVMVFGRDIAKVLQCFANEIWSNGSEHSHKSIDDMVGSPEEARVLDMLVLFKAMDVACTFSHPTPARPHHPSYNAMNLSQEELVALEPLRTWCQKLSKIPKQCPVLPSTSFPAEGALLAAMHSRRWVGTWEKITGLLNFLGVYIRFILYHHGMQHTSQREEDRGMDPRWRWKQYIRRTINDEEYLDQLESDFPHVKKVFALAVTMSPLFIIIGDTCPVPYRSEDESLPSGNQPCYFTLKGYCGASPRRGDFSILAHMLEDESNMVERGWFLGEWFSDVVLMIQETRVLGSEARIAEVTQFWLDWSRSRLGEISCHEEVPVERGRRRSCPPRGVSRLRPRRCHSVSPEPSSRAKTISVAVLPVMDVNQLTKNTVPDILGGWPSLPLIDQTFLGSGGQDNFRHLSQRKRARSVTDITRSGAKKAKMDARVSYFVWEVVLPEVWDPLMDSKVKFTYSALRSNCIDRSNVRNWNDCFNSPSRRESMIKLINFKDALDDPSNTLSIFAKSNIHLFETPASPLDWSLATLSDVGDIDKVHHLGGHQRSREPHMTVDISLRDMYAGGVQGDRGVVNFISLSGSDRSNSHPLQSHLCAFDKTSDVPGISSDVYPHSVTSFWFVATKGAATSVATDSFGVGTAIEMLCGCQMWYLFQRRETGDRDVPIDWEAKPAEDDVGNDWEPGFIPDPKYWTAEVVLLKPGSALGSYMRPDTHHAVVTLENSIIKGHHFYSTVTLSKTVSGWVHTRMFGDIGGLPIAHLQRVLLRIMIYFGKILKEGTNSVDFHFPKLNKTGLMNLIALGNWCLFLDAFNSRDFEQNDATVLAIVRRMAISDFARASAVHFALRIISDAKAHGESLEFSAMRCLERYLKFDTKAIKVREVGELQLTRNFVVIDNSAEIDNFWFSRVLYNASLNIGKLPTYSSRSRSLICVALGCTLYLPYNLERSSRPMPLSRNVRSSRIAVRDVYVDIIGTRGKRTHYPVNAGSSYGAAKGSPLVEAKPPDRLPGCRGTPKYEYGCKDVWLISTGIRRLVQNWFDGILREQWHPRTGVILV</sequence>
<gene>
    <name evidence="2" type="ORF">ARMSODRAFT_980695</name>
</gene>
<feature type="region of interest" description="Disordered" evidence="1">
    <location>
        <begin position="392"/>
        <end position="416"/>
    </location>
</feature>
<organism evidence="2 3">
    <name type="scientific">Armillaria solidipes</name>
    <dbReference type="NCBI Taxonomy" id="1076256"/>
    <lineage>
        <taxon>Eukaryota</taxon>
        <taxon>Fungi</taxon>
        <taxon>Dikarya</taxon>
        <taxon>Basidiomycota</taxon>
        <taxon>Agaricomycotina</taxon>
        <taxon>Agaricomycetes</taxon>
        <taxon>Agaricomycetidae</taxon>
        <taxon>Agaricales</taxon>
        <taxon>Marasmiineae</taxon>
        <taxon>Physalacriaceae</taxon>
        <taxon>Armillaria</taxon>
    </lineage>
</organism>
<dbReference type="AlphaFoldDB" id="A0A2H3AUI1"/>